<accession>A0A2W1BHL1</accession>
<keyword evidence="2" id="KW-1185">Reference proteome</keyword>
<gene>
    <name evidence="1" type="primary">HaOG209927</name>
    <name evidence="1" type="ORF">B5X24_HaOG209927</name>
</gene>
<sequence length="121" mass="14272">MDNIRLNESSPQGVSSLDGMYTDFDEWIVNFTAYYKRSTNSSQEISTKKPQNPTFLKPDSFEKDSLFRDLLLRHWNESHTAKPPSLNIENDGFVYYDQLFYRFVNKNGDRQIVCQFVRSKL</sequence>
<dbReference type="Proteomes" id="UP000249218">
    <property type="component" value="Unassembled WGS sequence"/>
</dbReference>
<protein>
    <submittedName>
        <fullName evidence="1">Uncharacterized protein</fullName>
    </submittedName>
</protein>
<dbReference type="AlphaFoldDB" id="A0A2W1BHL1"/>
<organism evidence="1 2">
    <name type="scientific">Helicoverpa armigera</name>
    <name type="common">Cotton bollworm</name>
    <name type="synonym">Heliothis armigera</name>
    <dbReference type="NCBI Taxonomy" id="29058"/>
    <lineage>
        <taxon>Eukaryota</taxon>
        <taxon>Metazoa</taxon>
        <taxon>Ecdysozoa</taxon>
        <taxon>Arthropoda</taxon>
        <taxon>Hexapoda</taxon>
        <taxon>Insecta</taxon>
        <taxon>Pterygota</taxon>
        <taxon>Neoptera</taxon>
        <taxon>Endopterygota</taxon>
        <taxon>Lepidoptera</taxon>
        <taxon>Glossata</taxon>
        <taxon>Ditrysia</taxon>
        <taxon>Noctuoidea</taxon>
        <taxon>Noctuidae</taxon>
        <taxon>Heliothinae</taxon>
        <taxon>Helicoverpa</taxon>
    </lineage>
</organism>
<proteinExistence type="predicted"/>
<name>A0A2W1BHL1_HELAM</name>
<reference evidence="1 2" key="1">
    <citation type="journal article" date="2017" name="BMC Biol.">
        <title>Genomic innovations, transcriptional plasticity and gene loss underlying the evolution and divergence of two highly polyphagous and invasive Helicoverpa pest species.</title>
        <authorList>
            <person name="Pearce S.L."/>
            <person name="Clarke D.F."/>
            <person name="East P.D."/>
            <person name="Elfekih S."/>
            <person name="Gordon K.H."/>
            <person name="Jermiin L.S."/>
            <person name="McGaughran A."/>
            <person name="Oakeshott J.G."/>
            <person name="Papanikolaou A."/>
            <person name="Perera O.P."/>
            <person name="Rane R.V."/>
            <person name="Richards S."/>
            <person name="Tay W.T."/>
            <person name="Walsh T.K."/>
            <person name="Anderson A."/>
            <person name="Anderson C.J."/>
            <person name="Asgari S."/>
            <person name="Board P.G."/>
            <person name="Bretschneider A."/>
            <person name="Campbell P.M."/>
            <person name="Chertemps T."/>
            <person name="Christeller J.T."/>
            <person name="Coppin C.W."/>
            <person name="Downes S.J."/>
            <person name="Duan G."/>
            <person name="Farnsworth C.A."/>
            <person name="Good R.T."/>
            <person name="Han L.B."/>
            <person name="Han Y.C."/>
            <person name="Hatje K."/>
            <person name="Horne I."/>
            <person name="Huang Y.P."/>
            <person name="Hughes D.S."/>
            <person name="Jacquin-Joly E."/>
            <person name="James W."/>
            <person name="Jhangiani S."/>
            <person name="Kollmar M."/>
            <person name="Kuwar S.S."/>
            <person name="Li S."/>
            <person name="Liu N.Y."/>
            <person name="Maibeche M.T."/>
            <person name="Miller J.R."/>
            <person name="Montagne N."/>
            <person name="Perry T."/>
            <person name="Qu J."/>
            <person name="Song S.V."/>
            <person name="Sutton G.G."/>
            <person name="Vogel H."/>
            <person name="Walenz B.P."/>
            <person name="Xu W."/>
            <person name="Zhang H.J."/>
            <person name="Zou Z."/>
            <person name="Batterham P."/>
            <person name="Edwards O.R."/>
            <person name="Feyereisen R."/>
            <person name="Gibbs R.A."/>
            <person name="Heckel D.G."/>
            <person name="McGrath A."/>
            <person name="Robin C."/>
            <person name="Scherer S.E."/>
            <person name="Worley K.C."/>
            <person name="Wu Y.D."/>
        </authorList>
    </citation>
    <scope>NUCLEOTIDE SEQUENCE [LARGE SCALE GENOMIC DNA]</scope>
    <source>
        <strain evidence="1">Harm_GR_Male_#8</strain>
        <tissue evidence="1">Whole organism</tissue>
    </source>
</reference>
<evidence type="ECO:0000313" key="2">
    <source>
        <dbReference type="Proteomes" id="UP000249218"/>
    </source>
</evidence>
<dbReference type="OrthoDB" id="7239537at2759"/>
<dbReference type="EMBL" id="KZ150120">
    <property type="protein sequence ID" value="PZC73195.1"/>
    <property type="molecule type" value="Genomic_DNA"/>
</dbReference>
<evidence type="ECO:0000313" key="1">
    <source>
        <dbReference type="EMBL" id="PZC73195.1"/>
    </source>
</evidence>